<name>A0ABV8DGZ9_9BURK</name>
<sequence length="109" mass="11611">MKGLRAAVLVGIGFSAAVGALALAVLPPGWASTTYLWPGIQTAELLVHITPTAVVYWLVPEGGAPAYLLHVLTGAFVSWAALFALAAFAIRRDARALLMRRSQAPRMRQ</sequence>
<gene>
    <name evidence="2" type="ORF">ACFOW3_23780</name>
</gene>
<evidence type="ECO:0000313" key="3">
    <source>
        <dbReference type="Proteomes" id="UP001595693"/>
    </source>
</evidence>
<comment type="caution">
    <text evidence="2">The sequence shown here is derived from an EMBL/GenBank/DDBJ whole genome shotgun (WGS) entry which is preliminary data.</text>
</comment>
<accession>A0ABV8DGZ9</accession>
<dbReference type="Proteomes" id="UP001595693">
    <property type="component" value="Unassembled WGS sequence"/>
</dbReference>
<dbReference type="RefSeq" id="WP_055396156.1">
    <property type="nucleotide sequence ID" value="NZ_JAMXAX010000140.1"/>
</dbReference>
<feature type="transmembrane region" description="Helical" evidence="1">
    <location>
        <begin position="67"/>
        <end position="90"/>
    </location>
</feature>
<evidence type="ECO:0000256" key="1">
    <source>
        <dbReference type="SAM" id="Phobius"/>
    </source>
</evidence>
<keyword evidence="3" id="KW-1185">Reference proteome</keyword>
<organism evidence="2 3">
    <name type="scientific">Acidovorax facilis</name>
    <dbReference type="NCBI Taxonomy" id="12917"/>
    <lineage>
        <taxon>Bacteria</taxon>
        <taxon>Pseudomonadati</taxon>
        <taxon>Pseudomonadota</taxon>
        <taxon>Betaproteobacteria</taxon>
        <taxon>Burkholderiales</taxon>
        <taxon>Comamonadaceae</taxon>
        <taxon>Acidovorax</taxon>
    </lineage>
</organism>
<protein>
    <submittedName>
        <fullName evidence="2">Uncharacterized protein</fullName>
    </submittedName>
</protein>
<evidence type="ECO:0000313" key="2">
    <source>
        <dbReference type="EMBL" id="MFC3937655.1"/>
    </source>
</evidence>
<reference evidence="3" key="1">
    <citation type="journal article" date="2019" name="Int. J. Syst. Evol. Microbiol.">
        <title>The Global Catalogue of Microorganisms (GCM) 10K type strain sequencing project: providing services to taxonomists for standard genome sequencing and annotation.</title>
        <authorList>
            <consortium name="The Broad Institute Genomics Platform"/>
            <consortium name="The Broad Institute Genome Sequencing Center for Infectious Disease"/>
            <person name="Wu L."/>
            <person name="Ma J."/>
        </authorList>
    </citation>
    <scope>NUCLEOTIDE SEQUENCE [LARGE SCALE GENOMIC DNA]</scope>
    <source>
        <strain evidence="3">CCUG 2113</strain>
    </source>
</reference>
<proteinExistence type="predicted"/>
<dbReference type="EMBL" id="JBHSAJ010000069">
    <property type="protein sequence ID" value="MFC3937655.1"/>
    <property type="molecule type" value="Genomic_DNA"/>
</dbReference>
<keyword evidence="1" id="KW-0812">Transmembrane</keyword>
<keyword evidence="1" id="KW-1133">Transmembrane helix</keyword>
<keyword evidence="1" id="KW-0472">Membrane</keyword>